<organism evidence="6 7">
    <name type="scientific">Thermodesulfitimonas autotrophica</name>
    <dbReference type="NCBI Taxonomy" id="1894989"/>
    <lineage>
        <taxon>Bacteria</taxon>
        <taxon>Bacillati</taxon>
        <taxon>Bacillota</taxon>
        <taxon>Clostridia</taxon>
        <taxon>Thermoanaerobacterales</taxon>
        <taxon>Thermoanaerobacteraceae</taxon>
        <taxon>Thermodesulfitimonas</taxon>
    </lineage>
</organism>
<dbReference type="Proteomes" id="UP000282654">
    <property type="component" value="Unassembled WGS sequence"/>
</dbReference>
<keyword evidence="7" id="KW-1185">Reference proteome</keyword>
<proteinExistence type="inferred from homology"/>
<dbReference type="Pfam" id="PF00126">
    <property type="entry name" value="HTH_1"/>
    <property type="match status" value="1"/>
</dbReference>
<dbReference type="GO" id="GO:0000976">
    <property type="term" value="F:transcription cis-regulatory region binding"/>
    <property type="evidence" value="ECO:0007669"/>
    <property type="project" value="TreeGrafter"/>
</dbReference>
<dbReference type="RefSeq" id="WP_123930603.1">
    <property type="nucleotide sequence ID" value="NZ_RKRE01000003.1"/>
</dbReference>
<evidence type="ECO:0000313" key="7">
    <source>
        <dbReference type="Proteomes" id="UP000282654"/>
    </source>
</evidence>
<dbReference type="PANTHER" id="PTHR30126">
    <property type="entry name" value="HTH-TYPE TRANSCRIPTIONAL REGULATOR"/>
    <property type="match status" value="1"/>
</dbReference>
<feature type="domain" description="HTH lysR-type" evidence="5">
    <location>
        <begin position="1"/>
        <end position="58"/>
    </location>
</feature>
<evidence type="ECO:0000256" key="1">
    <source>
        <dbReference type="ARBA" id="ARBA00009437"/>
    </source>
</evidence>
<protein>
    <submittedName>
        <fullName evidence="6">LysR family transcriptional regulator</fullName>
    </submittedName>
</protein>
<gene>
    <name evidence="6" type="ORF">EDD75_1569</name>
</gene>
<dbReference type="InterPro" id="IPR005119">
    <property type="entry name" value="LysR_subst-bd"/>
</dbReference>
<evidence type="ECO:0000313" key="6">
    <source>
        <dbReference type="EMBL" id="RPF42468.1"/>
    </source>
</evidence>
<evidence type="ECO:0000259" key="5">
    <source>
        <dbReference type="PROSITE" id="PS50931"/>
    </source>
</evidence>
<dbReference type="AlphaFoldDB" id="A0A3N5AZ67"/>
<dbReference type="InterPro" id="IPR036390">
    <property type="entry name" value="WH_DNA-bd_sf"/>
</dbReference>
<keyword evidence="4" id="KW-0804">Transcription</keyword>
<dbReference type="PANTHER" id="PTHR30126:SF40">
    <property type="entry name" value="HTH-TYPE TRANSCRIPTIONAL REGULATOR GLTR"/>
    <property type="match status" value="1"/>
</dbReference>
<dbReference type="CDD" id="cd08420">
    <property type="entry name" value="PBP2_CysL_like"/>
    <property type="match status" value="1"/>
</dbReference>
<sequence>MNLNWLKTFTTVAATRSFSRTARELNLTQPAVSKHIAALEAFYGVKLVHRSRRAVTLTEAGTALVPLAQKILSAVTEAAQEMDSFVNSVKGTLAIGASTIPGHYVLPQIIRRFREEYPEVKINLEIADTGKIIERIVAGELPLGAVGAIKTAPLLAAIPFAQDELVLIIPPGHPLANRKIITTAALAGQEFIRRESTSGTRYELEKRLRSAGVDPENLRVVAEFGSTEAVLAAVEAGLGLSFVSRRAAENRAKSGRLVMRRLQGLSLKRTLYLVYPRNRCLSRPVKAFINFVTQKPS</sequence>
<comment type="similarity">
    <text evidence="1">Belongs to the LysR transcriptional regulatory family.</text>
</comment>
<dbReference type="OrthoDB" id="9785745at2"/>
<evidence type="ECO:0000256" key="3">
    <source>
        <dbReference type="ARBA" id="ARBA00023125"/>
    </source>
</evidence>
<dbReference type="InterPro" id="IPR047788">
    <property type="entry name" value="LysR-like_Sec_metab"/>
</dbReference>
<dbReference type="SUPFAM" id="SSF46785">
    <property type="entry name" value="Winged helix' DNA-binding domain"/>
    <property type="match status" value="1"/>
</dbReference>
<dbReference type="NCBIfam" id="NF040786">
    <property type="entry name" value="LysR_Sec_metab"/>
    <property type="match status" value="1"/>
</dbReference>
<dbReference type="PROSITE" id="PS50931">
    <property type="entry name" value="HTH_LYSR"/>
    <property type="match status" value="1"/>
</dbReference>
<dbReference type="PRINTS" id="PR00039">
    <property type="entry name" value="HTHLYSR"/>
</dbReference>
<dbReference type="InterPro" id="IPR036388">
    <property type="entry name" value="WH-like_DNA-bd_sf"/>
</dbReference>
<keyword evidence="2" id="KW-0805">Transcription regulation</keyword>
<name>A0A3N5AZ67_9THEO</name>
<dbReference type="SUPFAM" id="SSF53850">
    <property type="entry name" value="Periplasmic binding protein-like II"/>
    <property type="match status" value="1"/>
</dbReference>
<dbReference type="FunFam" id="1.10.10.10:FF:000001">
    <property type="entry name" value="LysR family transcriptional regulator"/>
    <property type="match status" value="1"/>
</dbReference>
<dbReference type="EMBL" id="RKRE01000003">
    <property type="protein sequence ID" value="RPF42468.1"/>
    <property type="molecule type" value="Genomic_DNA"/>
</dbReference>
<dbReference type="InterPro" id="IPR000847">
    <property type="entry name" value="LysR_HTH_N"/>
</dbReference>
<accession>A0A3N5AZ67</accession>
<evidence type="ECO:0000256" key="4">
    <source>
        <dbReference type="ARBA" id="ARBA00023163"/>
    </source>
</evidence>
<dbReference type="GO" id="GO:0003700">
    <property type="term" value="F:DNA-binding transcription factor activity"/>
    <property type="evidence" value="ECO:0007669"/>
    <property type="project" value="InterPro"/>
</dbReference>
<dbReference type="Pfam" id="PF03466">
    <property type="entry name" value="LysR_substrate"/>
    <property type="match status" value="1"/>
</dbReference>
<dbReference type="Gene3D" id="3.40.190.290">
    <property type="match status" value="1"/>
</dbReference>
<dbReference type="Gene3D" id="1.10.10.10">
    <property type="entry name" value="Winged helix-like DNA-binding domain superfamily/Winged helix DNA-binding domain"/>
    <property type="match status" value="1"/>
</dbReference>
<reference evidence="6 7" key="1">
    <citation type="submission" date="2018-11" db="EMBL/GenBank/DDBJ databases">
        <title>Genomic Encyclopedia of Type Strains, Phase IV (KMG-IV): sequencing the most valuable type-strain genomes for metagenomic binning, comparative biology and taxonomic classification.</title>
        <authorList>
            <person name="Goeker M."/>
        </authorList>
    </citation>
    <scope>NUCLEOTIDE SEQUENCE [LARGE SCALE GENOMIC DNA]</scope>
    <source>
        <strain evidence="6 7">DSM 102936</strain>
    </source>
</reference>
<comment type="caution">
    <text evidence="6">The sequence shown here is derived from an EMBL/GenBank/DDBJ whole genome shotgun (WGS) entry which is preliminary data.</text>
</comment>
<keyword evidence="3" id="KW-0238">DNA-binding</keyword>
<evidence type="ECO:0000256" key="2">
    <source>
        <dbReference type="ARBA" id="ARBA00023015"/>
    </source>
</evidence>